<dbReference type="EMBL" id="BMQM01000030">
    <property type="protein sequence ID" value="GGR69236.1"/>
    <property type="molecule type" value="Genomic_DNA"/>
</dbReference>
<keyword evidence="2" id="KW-1185">Reference proteome</keyword>
<accession>A0ABQ2RVC2</accession>
<organism evidence="1 2">
    <name type="scientific">Deinococcus seoulensis</name>
    <dbReference type="NCBI Taxonomy" id="1837379"/>
    <lineage>
        <taxon>Bacteria</taxon>
        <taxon>Thermotogati</taxon>
        <taxon>Deinococcota</taxon>
        <taxon>Deinococci</taxon>
        <taxon>Deinococcales</taxon>
        <taxon>Deinococcaceae</taxon>
        <taxon>Deinococcus</taxon>
    </lineage>
</organism>
<proteinExistence type="predicted"/>
<dbReference type="Proteomes" id="UP000634308">
    <property type="component" value="Unassembled WGS sequence"/>
</dbReference>
<evidence type="ECO:0000313" key="1">
    <source>
        <dbReference type="EMBL" id="GGR69236.1"/>
    </source>
</evidence>
<gene>
    <name evidence="1" type="ORF">GCM10008959_34080</name>
</gene>
<protein>
    <submittedName>
        <fullName evidence="1">Uncharacterized protein</fullName>
    </submittedName>
</protein>
<comment type="caution">
    <text evidence="1">The sequence shown here is derived from an EMBL/GenBank/DDBJ whole genome shotgun (WGS) entry which is preliminary data.</text>
</comment>
<dbReference type="RefSeq" id="WP_189066190.1">
    <property type="nucleotide sequence ID" value="NZ_BMQM01000030.1"/>
</dbReference>
<name>A0ABQ2RVC2_9DEIO</name>
<reference evidence="2" key="1">
    <citation type="journal article" date="2019" name="Int. J. Syst. Evol. Microbiol.">
        <title>The Global Catalogue of Microorganisms (GCM) 10K type strain sequencing project: providing services to taxonomists for standard genome sequencing and annotation.</title>
        <authorList>
            <consortium name="The Broad Institute Genomics Platform"/>
            <consortium name="The Broad Institute Genome Sequencing Center for Infectious Disease"/>
            <person name="Wu L."/>
            <person name="Ma J."/>
        </authorList>
    </citation>
    <scope>NUCLEOTIDE SEQUENCE [LARGE SCALE GENOMIC DNA]</scope>
    <source>
        <strain evidence="2">JCM 31404</strain>
    </source>
</reference>
<sequence>MYLEQLLVSDDVMYRAAQAITVIHARRSEGSWLRIIGLDGNPTELLAIRGERLLRPSSSIGLHTELGHTQHLHTRCASPLGADPTNLQMLTDSGRAHELQHGAETPVSTATWGLAGALDDLHRARQRPTRKLRLWRAPATPTAHEEQQKVAAWTAQLRAAMQALEFTQLRSVSLGWDDVTEDMGDMQASA</sequence>
<evidence type="ECO:0000313" key="2">
    <source>
        <dbReference type="Proteomes" id="UP000634308"/>
    </source>
</evidence>